<accession>A0A3R9JEF0</accession>
<evidence type="ECO:0000313" key="1">
    <source>
        <dbReference type="EMBL" id="RSJ07505.1"/>
    </source>
</evidence>
<dbReference type="Gene3D" id="1.20.120.20">
    <property type="entry name" value="Apolipoprotein"/>
    <property type="match status" value="1"/>
</dbReference>
<dbReference type="EMBL" id="RJOG01000005">
    <property type="protein sequence ID" value="RSJ07505.1"/>
    <property type="molecule type" value="Genomic_DNA"/>
</dbReference>
<dbReference type="RefSeq" id="WP_125456051.1">
    <property type="nucleotide sequence ID" value="NZ_RJOG01000005.1"/>
</dbReference>
<reference evidence="1 2" key="1">
    <citation type="submission" date="2018-11" db="EMBL/GenBank/DDBJ databases">
        <title>Species Designations Belie Phenotypic and Genotypic Heterogeneity in Oral Streptococci.</title>
        <authorList>
            <person name="Velsko I."/>
        </authorList>
    </citation>
    <scope>NUCLEOTIDE SEQUENCE [LARGE SCALE GENOMIC DNA]</scope>
    <source>
        <strain evidence="1 2">BCC07</strain>
    </source>
</reference>
<name>A0A3R9JEF0_STRMT</name>
<dbReference type="Proteomes" id="UP000273244">
    <property type="component" value="Unassembled WGS sequence"/>
</dbReference>
<evidence type="ECO:0000313" key="2">
    <source>
        <dbReference type="Proteomes" id="UP000273244"/>
    </source>
</evidence>
<protein>
    <submittedName>
        <fullName evidence="1">Uncharacterized protein</fullName>
    </submittedName>
</protein>
<dbReference type="AlphaFoldDB" id="A0A3R9JEF0"/>
<organism evidence="1 2">
    <name type="scientific">Streptococcus mitis</name>
    <dbReference type="NCBI Taxonomy" id="28037"/>
    <lineage>
        <taxon>Bacteria</taxon>
        <taxon>Bacillati</taxon>
        <taxon>Bacillota</taxon>
        <taxon>Bacilli</taxon>
        <taxon>Lactobacillales</taxon>
        <taxon>Streptococcaceae</taxon>
        <taxon>Streptococcus</taxon>
        <taxon>Streptococcus mitis group</taxon>
    </lineage>
</organism>
<proteinExistence type="predicted"/>
<comment type="caution">
    <text evidence="1">The sequence shown here is derived from an EMBL/GenBank/DDBJ whole genome shotgun (WGS) entry which is preliminary data.</text>
</comment>
<sequence length="81" mass="8632">MDYSSKSAVGFTVGLAYKNIFLGIKDIANEMGDNLEKSVKEMGSNIDSGIKEVGSKIDAGIKEVGNSIDSGIKSIQKVFGW</sequence>
<gene>
    <name evidence="1" type="ORF">D8837_02120</name>
</gene>